<dbReference type="EMBL" id="KN838825">
    <property type="protein sequence ID" value="KIJ93780.1"/>
    <property type="molecule type" value="Genomic_DNA"/>
</dbReference>
<dbReference type="OrthoDB" id="3027122at2759"/>
<dbReference type="HOGENOM" id="CLU_1478462_0_0_1"/>
<organism evidence="1 2">
    <name type="scientific">Laccaria amethystina LaAM-08-1</name>
    <dbReference type="NCBI Taxonomy" id="1095629"/>
    <lineage>
        <taxon>Eukaryota</taxon>
        <taxon>Fungi</taxon>
        <taxon>Dikarya</taxon>
        <taxon>Basidiomycota</taxon>
        <taxon>Agaricomycotina</taxon>
        <taxon>Agaricomycetes</taxon>
        <taxon>Agaricomycetidae</taxon>
        <taxon>Agaricales</taxon>
        <taxon>Agaricineae</taxon>
        <taxon>Hydnangiaceae</taxon>
        <taxon>Laccaria</taxon>
    </lineage>
</organism>
<gene>
    <name evidence="1" type="ORF">K443DRAFT_111527</name>
</gene>
<proteinExistence type="predicted"/>
<reference evidence="2" key="2">
    <citation type="submission" date="2015-01" db="EMBL/GenBank/DDBJ databases">
        <title>Evolutionary Origins and Diversification of the Mycorrhizal Mutualists.</title>
        <authorList>
            <consortium name="DOE Joint Genome Institute"/>
            <consortium name="Mycorrhizal Genomics Consortium"/>
            <person name="Kohler A."/>
            <person name="Kuo A."/>
            <person name="Nagy L.G."/>
            <person name="Floudas D."/>
            <person name="Copeland A."/>
            <person name="Barry K.W."/>
            <person name="Cichocki N."/>
            <person name="Veneault-Fourrey C."/>
            <person name="LaButti K."/>
            <person name="Lindquist E.A."/>
            <person name="Lipzen A."/>
            <person name="Lundell T."/>
            <person name="Morin E."/>
            <person name="Murat C."/>
            <person name="Riley R."/>
            <person name="Ohm R."/>
            <person name="Sun H."/>
            <person name="Tunlid A."/>
            <person name="Henrissat B."/>
            <person name="Grigoriev I.V."/>
            <person name="Hibbett D.S."/>
            <person name="Martin F."/>
        </authorList>
    </citation>
    <scope>NUCLEOTIDE SEQUENCE [LARGE SCALE GENOMIC DNA]</scope>
    <source>
        <strain evidence="2">LaAM-08-1</strain>
    </source>
</reference>
<dbReference type="Proteomes" id="UP000054477">
    <property type="component" value="Unassembled WGS sequence"/>
</dbReference>
<accession>A0A0C9WR33</accession>
<protein>
    <submittedName>
        <fullName evidence="1">Uncharacterized protein</fullName>
    </submittedName>
</protein>
<dbReference type="AlphaFoldDB" id="A0A0C9WR33"/>
<evidence type="ECO:0000313" key="1">
    <source>
        <dbReference type="EMBL" id="KIJ93780.1"/>
    </source>
</evidence>
<evidence type="ECO:0000313" key="2">
    <source>
        <dbReference type="Proteomes" id="UP000054477"/>
    </source>
</evidence>
<reference evidence="1 2" key="1">
    <citation type="submission" date="2014-04" db="EMBL/GenBank/DDBJ databases">
        <authorList>
            <consortium name="DOE Joint Genome Institute"/>
            <person name="Kuo A."/>
            <person name="Kohler A."/>
            <person name="Nagy L.G."/>
            <person name="Floudas D."/>
            <person name="Copeland A."/>
            <person name="Barry K.W."/>
            <person name="Cichocki N."/>
            <person name="Veneault-Fourrey C."/>
            <person name="LaButti K."/>
            <person name="Lindquist E.A."/>
            <person name="Lipzen A."/>
            <person name="Lundell T."/>
            <person name="Morin E."/>
            <person name="Murat C."/>
            <person name="Sun H."/>
            <person name="Tunlid A."/>
            <person name="Henrissat B."/>
            <person name="Grigoriev I.V."/>
            <person name="Hibbett D.S."/>
            <person name="Martin F."/>
            <person name="Nordberg H.P."/>
            <person name="Cantor M.N."/>
            <person name="Hua S.X."/>
        </authorList>
    </citation>
    <scope>NUCLEOTIDE SEQUENCE [LARGE SCALE GENOMIC DNA]</scope>
    <source>
        <strain evidence="1 2">LaAM-08-1</strain>
    </source>
</reference>
<sequence length="183" mass="21337">LGLLLDIQAGDIVLELLKVQSIVKIPGDDNELIMLYHTSLRDFLSIKSRSGYYFIDPPSRHLHMALDCLKCLAKDSSEDFFDSSPKYAIVEWPHHIILGLQEQEPIWDEAIINTLVYSINNFLTFQGKKWYNTLEGMRKHREKKPAWLDTGVKLHQVKRTSIATKTLFRMLQKTIDFYMVRII</sequence>
<keyword evidence="2" id="KW-1185">Reference proteome</keyword>
<name>A0A0C9WR33_9AGAR</name>
<feature type="non-terminal residue" evidence="1">
    <location>
        <position position="1"/>
    </location>
</feature>